<comment type="caution">
    <text evidence="1">The sequence shown here is derived from an EMBL/GenBank/DDBJ whole genome shotgun (WGS) entry which is preliminary data.</text>
</comment>
<name>A0ABD1YX95_9MARC</name>
<dbReference type="AlphaFoldDB" id="A0ABD1YX95"/>
<dbReference type="EMBL" id="JBHFFA010000003">
    <property type="protein sequence ID" value="KAL2635401.1"/>
    <property type="molecule type" value="Genomic_DNA"/>
</dbReference>
<proteinExistence type="predicted"/>
<organism evidence="1 2">
    <name type="scientific">Riccia fluitans</name>
    <dbReference type="NCBI Taxonomy" id="41844"/>
    <lineage>
        <taxon>Eukaryota</taxon>
        <taxon>Viridiplantae</taxon>
        <taxon>Streptophyta</taxon>
        <taxon>Embryophyta</taxon>
        <taxon>Marchantiophyta</taxon>
        <taxon>Marchantiopsida</taxon>
        <taxon>Marchantiidae</taxon>
        <taxon>Marchantiales</taxon>
        <taxon>Ricciaceae</taxon>
        <taxon>Riccia</taxon>
    </lineage>
</organism>
<sequence>MDQDQMVVSKFESLIKYNIKLDTWSTASRQLPSESENCQLHLGSLEDRVFMFRAKTDARLIAFGKSEDFSQLRQDPPTVIRLPRRFVTCGTSLSLCTFAATFRAFV</sequence>
<dbReference type="Proteomes" id="UP001605036">
    <property type="component" value="Unassembled WGS sequence"/>
</dbReference>
<protein>
    <submittedName>
        <fullName evidence="1">Uncharacterized protein</fullName>
    </submittedName>
</protein>
<evidence type="ECO:0000313" key="2">
    <source>
        <dbReference type="Proteomes" id="UP001605036"/>
    </source>
</evidence>
<keyword evidence="2" id="KW-1185">Reference proteome</keyword>
<gene>
    <name evidence="1" type="ORF">R1flu_006880</name>
</gene>
<evidence type="ECO:0000313" key="1">
    <source>
        <dbReference type="EMBL" id="KAL2635401.1"/>
    </source>
</evidence>
<reference evidence="1 2" key="1">
    <citation type="submission" date="2024-09" db="EMBL/GenBank/DDBJ databases">
        <title>Chromosome-scale assembly of Riccia fluitans.</title>
        <authorList>
            <person name="Paukszto L."/>
            <person name="Sawicki J."/>
            <person name="Karawczyk K."/>
            <person name="Piernik-Szablinska J."/>
            <person name="Szczecinska M."/>
            <person name="Mazdziarz M."/>
        </authorList>
    </citation>
    <scope>NUCLEOTIDE SEQUENCE [LARGE SCALE GENOMIC DNA]</scope>
    <source>
        <strain evidence="1">Rf_01</strain>
        <tissue evidence="1">Aerial parts of the thallus</tissue>
    </source>
</reference>
<accession>A0ABD1YX95</accession>